<proteinExistence type="predicted"/>
<gene>
    <name evidence="2" type="ORF">KIS1582_5044</name>
</gene>
<dbReference type="AlphaFoldDB" id="A0A800MS03"/>
<dbReference type="Proteomes" id="UP000465778">
    <property type="component" value="Unassembled WGS sequence"/>
</dbReference>
<evidence type="ECO:0000313" key="3">
    <source>
        <dbReference type="Proteomes" id="UP000465778"/>
    </source>
</evidence>
<sequence length="46" mass="5571">MKKTNSLFLSLSVLYALLIFEWGILFFSKIKRKTLYLESVFFAYYH</sequence>
<name>A0A800MS03_CYTFI</name>
<evidence type="ECO:0000256" key="1">
    <source>
        <dbReference type="SAM" id="Phobius"/>
    </source>
</evidence>
<protein>
    <submittedName>
        <fullName evidence="2">Uncharacterized protein</fullName>
    </submittedName>
</protein>
<keyword evidence="1" id="KW-0472">Membrane</keyword>
<organism evidence="2 3">
    <name type="scientific">Cytobacillus firmus</name>
    <name type="common">Bacillus firmus</name>
    <dbReference type="NCBI Taxonomy" id="1399"/>
    <lineage>
        <taxon>Bacteria</taxon>
        <taxon>Bacillati</taxon>
        <taxon>Bacillota</taxon>
        <taxon>Bacilli</taxon>
        <taxon>Bacillales</taxon>
        <taxon>Bacillaceae</taxon>
        <taxon>Cytobacillus</taxon>
    </lineage>
</organism>
<accession>A0A800MS03</accession>
<evidence type="ECO:0000313" key="2">
    <source>
        <dbReference type="EMBL" id="KAF0821250.1"/>
    </source>
</evidence>
<reference evidence="2 3" key="1">
    <citation type="journal article" date="2020" name="G3 (Bethesda)">
        <title>Whole Genome Sequencing and Comparative Genomics of Two Nematicidal Bacillus Strains Reveals a Wide Range of Possible Virulence Factors.</title>
        <authorList>
            <person name="Susic N."/>
            <person name="Janezic S."/>
            <person name="Rupnik M."/>
            <person name="Geric Stare B."/>
        </authorList>
    </citation>
    <scope>NUCLEOTIDE SEQUENCE [LARGE SCALE GENOMIC DNA]</scope>
    <source>
        <strain evidence="2 3">I-1582</strain>
    </source>
</reference>
<keyword evidence="1" id="KW-1133">Transmembrane helix</keyword>
<feature type="transmembrane region" description="Helical" evidence="1">
    <location>
        <begin position="6"/>
        <end position="27"/>
    </location>
</feature>
<dbReference type="EMBL" id="VDEM01000135">
    <property type="protein sequence ID" value="KAF0821250.1"/>
    <property type="molecule type" value="Genomic_DNA"/>
</dbReference>
<keyword evidence="1" id="KW-0812">Transmembrane</keyword>
<comment type="caution">
    <text evidence="2">The sequence shown here is derived from an EMBL/GenBank/DDBJ whole genome shotgun (WGS) entry which is preliminary data.</text>
</comment>